<accession>A0AAE1A0V2</accession>
<sequence>MKKLLVSGDSQWDTLSHTFSVIDLSSSPKTTSLVPLPSFSVQNKMTIYTPQADKKSANDVEPEVVTEPLTGEKKDKEALDADIIDNHYNDGRAVLLRAKRRSTFMHMLLALIILGVLALGAIGSIVLYRHLNKKIYTGRCGNEFYDVVFHDGLEAPQDEGQNDYVCEEITVNPEEKYEELHTPRFDEVRETFVLHDFVVNYSAIIDHELRRCYITKIKSNILRPDDFVFQIQEDTSFGSVLHTVVFREDYVMVIPDRFTRPIGKRIMEACFHYDTFKLELYVDNMMKRSLSGLAKKHTLDEPVATYAIFTNNATQQNLYKIRVHEPKKLP</sequence>
<keyword evidence="12" id="KW-1185">Reference proteome</keyword>
<dbReference type="GO" id="GO:0005886">
    <property type="term" value="C:plasma membrane"/>
    <property type="evidence" value="ECO:0007669"/>
    <property type="project" value="UniProtKB-UniRule"/>
</dbReference>
<keyword evidence="8" id="KW-0325">Glycoprotein</keyword>
<dbReference type="InterPro" id="IPR040145">
    <property type="entry name" value="ITM2"/>
</dbReference>
<dbReference type="PANTHER" id="PTHR10962">
    <property type="entry name" value="INTEGRAL TRANSMEMBRANE PROTEIN 2"/>
    <property type="match status" value="1"/>
</dbReference>
<dbReference type="GO" id="GO:0070062">
    <property type="term" value="C:extracellular exosome"/>
    <property type="evidence" value="ECO:0007669"/>
    <property type="project" value="TreeGrafter"/>
</dbReference>
<keyword evidence="3 9" id="KW-0812">Transmembrane</keyword>
<dbReference type="EMBL" id="JAWDGP010002877">
    <property type="protein sequence ID" value="KAK3779165.1"/>
    <property type="molecule type" value="Genomic_DNA"/>
</dbReference>
<evidence type="ECO:0000256" key="3">
    <source>
        <dbReference type="ARBA" id="ARBA00022692"/>
    </source>
</evidence>
<evidence type="ECO:0000256" key="4">
    <source>
        <dbReference type="ARBA" id="ARBA00022968"/>
    </source>
</evidence>
<evidence type="ECO:0000256" key="6">
    <source>
        <dbReference type="ARBA" id="ARBA00023136"/>
    </source>
</evidence>
<keyword evidence="6 9" id="KW-0472">Membrane</keyword>
<keyword evidence="7" id="KW-1015">Disulfide bond</keyword>
<keyword evidence="9" id="KW-1003">Cell membrane</keyword>
<dbReference type="PANTHER" id="PTHR10962:SF1">
    <property type="entry name" value="INTEGRAL MEMBRANE PROTEIN 2"/>
    <property type="match status" value="1"/>
</dbReference>
<comment type="similarity">
    <text evidence="2 9">Belongs to the ITM2 family.</text>
</comment>
<keyword evidence="4 9" id="KW-0735">Signal-anchor</keyword>
<comment type="subcellular location">
    <subcellularLocation>
        <location evidence="1 9">Membrane</location>
        <topology evidence="1 9">Single-pass type II membrane protein</topology>
    </subcellularLocation>
</comment>
<dbReference type="Proteomes" id="UP001283361">
    <property type="component" value="Unassembled WGS sequence"/>
</dbReference>
<proteinExistence type="inferred from homology"/>
<keyword evidence="5 9" id="KW-1133">Transmembrane helix</keyword>
<dbReference type="GO" id="GO:0001540">
    <property type="term" value="F:amyloid-beta binding"/>
    <property type="evidence" value="ECO:0007669"/>
    <property type="project" value="TreeGrafter"/>
</dbReference>
<evidence type="ECO:0000256" key="8">
    <source>
        <dbReference type="ARBA" id="ARBA00023180"/>
    </source>
</evidence>
<organism evidence="11 12">
    <name type="scientific">Elysia crispata</name>
    <name type="common">lettuce slug</name>
    <dbReference type="NCBI Taxonomy" id="231223"/>
    <lineage>
        <taxon>Eukaryota</taxon>
        <taxon>Metazoa</taxon>
        <taxon>Spiralia</taxon>
        <taxon>Lophotrochozoa</taxon>
        <taxon>Mollusca</taxon>
        <taxon>Gastropoda</taxon>
        <taxon>Heterobranchia</taxon>
        <taxon>Euthyneura</taxon>
        <taxon>Panpulmonata</taxon>
        <taxon>Sacoglossa</taxon>
        <taxon>Placobranchoidea</taxon>
        <taxon>Plakobranchidae</taxon>
        <taxon>Elysia</taxon>
    </lineage>
</organism>
<gene>
    <name evidence="11" type="ORF">RRG08_037227</name>
</gene>
<evidence type="ECO:0000256" key="2">
    <source>
        <dbReference type="ARBA" id="ARBA00006794"/>
    </source>
</evidence>
<dbReference type="GO" id="GO:0005794">
    <property type="term" value="C:Golgi apparatus"/>
    <property type="evidence" value="ECO:0007669"/>
    <property type="project" value="TreeGrafter"/>
</dbReference>
<evidence type="ECO:0000256" key="9">
    <source>
        <dbReference type="RuleBase" id="RU367061"/>
    </source>
</evidence>
<dbReference type="SMART" id="SM01039">
    <property type="entry name" value="BRICHOS"/>
    <property type="match status" value="1"/>
</dbReference>
<evidence type="ECO:0000259" key="10">
    <source>
        <dbReference type="PROSITE" id="PS50869"/>
    </source>
</evidence>
<dbReference type="PROSITE" id="PS50869">
    <property type="entry name" value="BRICHOS"/>
    <property type="match status" value="1"/>
</dbReference>
<evidence type="ECO:0000256" key="5">
    <source>
        <dbReference type="ARBA" id="ARBA00022989"/>
    </source>
</evidence>
<reference evidence="11" key="1">
    <citation type="journal article" date="2023" name="G3 (Bethesda)">
        <title>A reference genome for the long-term kleptoplast-retaining sea slug Elysia crispata morphotype clarki.</title>
        <authorList>
            <person name="Eastman K.E."/>
            <person name="Pendleton A.L."/>
            <person name="Shaikh M.A."/>
            <person name="Suttiyut T."/>
            <person name="Ogas R."/>
            <person name="Tomko P."/>
            <person name="Gavelis G."/>
            <person name="Widhalm J.R."/>
            <person name="Wisecaver J.H."/>
        </authorList>
    </citation>
    <scope>NUCLEOTIDE SEQUENCE</scope>
    <source>
        <strain evidence="11">ECLA1</strain>
    </source>
</reference>
<dbReference type="InterPro" id="IPR007084">
    <property type="entry name" value="BRICHOS_dom"/>
</dbReference>
<comment type="caution">
    <text evidence="11">The sequence shown here is derived from an EMBL/GenBank/DDBJ whole genome shotgun (WGS) entry which is preliminary data.</text>
</comment>
<dbReference type="AlphaFoldDB" id="A0AAE1A0V2"/>
<evidence type="ECO:0000256" key="7">
    <source>
        <dbReference type="ARBA" id="ARBA00023157"/>
    </source>
</evidence>
<dbReference type="GO" id="GO:0042985">
    <property type="term" value="P:negative regulation of amyloid precursor protein biosynthetic process"/>
    <property type="evidence" value="ECO:0007669"/>
    <property type="project" value="TreeGrafter"/>
</dbReference>
<feature type="domain" description="BRICHOS" evidence="10">
    <location>
        <begin position="185"/>
        <end position="278"/>
    </location>
</feature>
<feature type="transmembrane region" description="Helical" evidence="9">
    <location>
        <begin position="107"/>
        <end position="128"/>
    </location>
</feature>
<name>A0AAE1A0V2_9GAST</name>
<protein>
    <recommendedName>
        <fullName evidence="9">Integral membrane protein 2</fullName>
    </recommendedName>
</protein>
<evidence type="ECO:0000313" key="12">
    <source>
        <dbReference type="Proteomes" id="UP001283361"/>
    </source>
</evidence>
<evidence type="ECO:0000256" key="1">
    <source>
        <dbReference type="ARBA" id="ARBA00004606"/>
    </source>
</evidence>
<evidence type="ECO:0000313" key="11">
    <source>
        <dbReference type="EMBL" id="KAK3779165.1"/>
    </source>
</evidence>